<accession>A0ABW1XGT4</accession>
<gene>
    <name evidence="5" type="primary">modA</name>
    <name evidence="5" type="ORF">ACFP85_00655</name>
</gene>
<evidence type="ECO:0000256" key="3">
    <source>
        <dbReference type="ARBA" id="ARBA00022729"/>
    </source>
</evidence>
<dbReference type="PANTHER" id="PTHR30632">
    <property type="entry name" value="MOLYBDATE-BINDING PERIPLASMIC PROTEIN"/>
    <property type="match status" value="1"/>
</dbReference>
<evidence type="ECO:0000256" key="4">
    <source>
        <dbReference type="SAM" id="SignalP"/>
    </source>
</evidence>
<keyword evidence="3 4" id="KW-0732">Signal</keyword>
<evidence type="ECO:0000256" key="1">
    <source>
        <dbReference type="ARBA" id="ARBA00009175"/>
    </source>
</evidence>
<dbReference type="Proteomes" id="UP001596364">
    <property type="component" value="Unassembled WGS sequence"/>
</dbReference>
<keyword evidence="2" id="KW-0479">Metal-binding</keyword>
<comment type="similarity">
    <text evidence="1">Belongs to the bacterial solute-binding protein ModA family.</text>
</comment>
<dbReference type="EMBL" id="JBHSUS010000001">
    <property type="protein sequence ID" value="MFC6438671.1"/>
    <property type="molecule type" value="Genomic_DNA"/>
</dbReference>
<feature type="chain" id="PRO_5045103322" evidence="4">
    <location>
        <begin position="19"/>
        <end position="246"/>
    </location>
</feature>
<dbReference type="InterPro" id="IPR050682">
    <property type="entry name" value="ModA/WtpA"/>
</dbReference>
<evidence type="ECO:0000313" key="6">
    <source>
        <dbReference type="Proteomes" id="UP001596364"/>
    </source>
</evidence>
<keyword evidence="6" id="KW-1185">Reference proteome</keyword>
<comment type="caution">
    <text evidence="5">The sequence shown here is derived from an EMBL/GenBank/DDBJ whole genome shotgun (WGS) entry which is preliminary data.</text>
</comment>
<dbReference type="RefSeq" id="WP_131259443.1">
    <property type="nucleotide sequence ID" value="NZ_JBHSUS010000001.1"/>
</dbReference>
<dbReference type="PIRSF" id="PIRSF004846">
    <property type="entry name" value="ModA"/>
    <property type="match status" value="1"/>
</dbReference>
<proteinExistence type="inferred from homology"/>
<name>A0ABW1XGT4_9ALTE</name>
<protein>
    <submittedName>
        <fullName evidence="5">Molybdate ABC transporter substrate-binding protein</fullName>
    </submittedName>
</protein>
<dbReference type="Gene3D" id="3.40.190.10">
    <property type="entry name" value="Periplasmic binding protein-like II"/>
    <property type="match status" value="2"/>
</dbReference>
<dbReference type="NCBIfam" id="TIGR01256">
    <property type="entry name" value="modA"/>
    <property type="match status" value="1"/>
</dbReference>
<dbReference type="InterPro" id="IPR005950">
    <property type="entry name" value="ModA"/>
</dbReference>
<reference evidence="6" key="1">
    <citation type="journal article" date="2019" name="Int. J. Syst. Evol. Microbiol.">
        <title>The Global Catalogue of Microorganisms (GCM) 10K type strain sequencing project: providing services to taxonomists for standard genome sequencing and annotation.</title>
        <authorList>
            <consortium name="The Broad Institute Genomics Platform"/>
            <consortium name="The Broad Institute Genome Sequencing Center for Infectious Disease"/>
            <person name="Wu L."/>
            <person name="Ma J."/>
        </authorList>
    </citation>
    <scope>NUCLEOTIDE SEQUENCE [LARGE SCALE GENOMIC DNA]</scope>
    <source>
        <strain evidence="6">CGMCC 1.16031</strain>
    </source>
</reference>
<dbReference type="PANTHER" id="PTHR30632:SF14">
    <property type="entry name" value="TUNGSTATE_MOLYBDATE_CHROMATE-BINDING PROTEIN MODA"/>
    <property type="match status" value="1"/>
</dbReference>
<evidence type="ECO:0000313" key="5">
    <source>
        <dbReference type="EMBL" id="MFC6438671.1"/>
    </source>
</evidence>
<organism evidence="5 6">
    <name type="scientific">Pseudobowmanella zhangzhouensis</name>
    <dbReference type="NCBI Taxonomy" id="1537679"/>
    <lineage>
        <taxon>Bacteria</taxon>
        <taxon>Pseudomonadati</taxon>
        <taxon>Pseudomonadota</taxon>
        <taxon>Gammaproteobacteria</taxon>
        <taxon>Alteromonadales</taxon>
        <taxon>Alteromonadaceae</taxon>
    </lineage>
</organism>
<evidence type="ECO:0000256" key="2">
    <source>
        <dbReference type="ARBA" id="ARBA00022723"/>
    </source>
</evidence>
<dbReference type="SUPFAM" id="SSF53850">
    <property type="entry name" value="Periplasmic binding protein-like II"/>
    <property type="match status" value="1"/>
</dbReference>
<dbReference type="Pfam" id="PF13531">
    <property type="entry name" value="SBP_bac_11"/>
    <property type="match status" value="1"/>
</dbReference>
<feature type="signal peptide" evidence="4">
    <location>
        <begin position="1"/>
        <end position="18"/>
    </location>
</feature>
<sequence>MRLLCLLFLCLTGWGVNAAPLRIAVASNFYPTLQTLVAEYPFPVVLSHASSGKLYAQIKQGAPFELFLSADMQKPRKLVELGLAEPSSLAIYARGQLALFAPGIERLTSLQQVFTAQQSPTIAIANPRFAPYGAAAQSFLFKHASKKSDMYKLVMAENVSQALLYVASGNADAGLVAYSQLIDKTDIPSSQFMLLPETDYPAIEQGIVILKNENTEKGKQFYRFIFSAATQSRLTKLGYLIPESSP</sequence>